<name>A0A8K0XPY9_9AGAR</name>
<dbReference type="AlphaFoldDB" id="A0A8K0XPY9"/>
<dbReference type="EMBL" id="JAEVFJ010000014">
    <property type="protein sequence ID" value="KAH8100810.1"/>
    <property type="molecule type" value="Genomic_DNA"/>
</dbReference>
<comment type="caution">
    <text evidence="1">The sequence shown here is derived from an EMBL/GenBank/DDBJ whole genome shotgun (WGS) entry which is preliminary data.</text>
</comment>
<evidence type="ECO:0000313" key="1">
    <source>
        <dbReference type="EMBL" id="KAH8100810.1"/>
    </source>
</evidence>
<organism evidence="1 2">
    <name type="scientific">Cristinia sonorae</name>
    <dbReference type="NCBI Taxonomy" id="1940300"/>
    <lineage>
        <taxon>Eukaryota</taxon>
        <taxon>Fungi</taxon>
        <taxon>Dikarya</taxon>
        <taxon>Basidiomycota</taxon>
        <taxon>Agaricomycotina</taxon>
        <taxon>Agaricomycetes</taxon>
        <taxon>Agaricomycetidae</taxon>
        <taxon>Agaricales</taxon>
        <taxon>Pleurotineae</taxon>
        <taxon>Stephanosporaceae</taxon>
        <taxon>Cristinia</taxon>
    </lineage>
</organism>
<reference evidence="1" key="1">
    <citation type="journal article" date="2021" name="New Phytol.">
        <title>Evolutionary innovations through gain and loss of genes in the ectomycorrhizal Boletales.</title>
        <authorList>
            <person name="Wu G."/>
            <person name="Miyauchi S."/>
            <person name="Morin E."/>
            <person name="Kuo A."/>
            <person name="Drula E."/>
            <person name="Varga T."/>
            <person name="Kohler A."/>
            <person name="Feng B."/>
            <person name="Cao Y."/>
            <person name="Lipzen A."/>
            <person name="Daum C."/>
            <person name="Hundley H."/>
            <person name="Pangilinan J."/>
            <person name="Johnson J."/>
            <person name="Barry K."/>
            <person name="LaButti K."/>
            <person name="Ng V."/>
            <person name="Ahrendt S."/>
            <person name="Min B."/>
            <person name="Choi I.G."/>
            <person name="Park H."/>
            <person name="Plett J.M."/>
            <person name="Magnuson J."/>
            <person name="Spatafora J.W."/>
            <person name="Nagy L.G."/>
            <person name="Henrissat B."/>
            <person name="Grigoriev I.V."/>
            <person name="Yang Z.L."/>
            <person name="Xu J."/>
            <person name="Martin F.M."/>
        </authorList>
    </citation>
    <scope>NUCLEOTIDE SEQUENCE</scope>
    <source>
        <strain evidence="1">KKN 215</strain>
    </source>
</reference>
<protein>
    <submittedName>
        <fullName evidence="1">Uncharacterized protein</fullName>
    </submittedName>
</protein>
<accession>A0A8K0XPY9</accession>
<keyword evidence="2" id="KW-1185">Reference proteome</keyword>
<evidence type="ECO:0000313" key="2">
    <source>
        <dbReference type="Proteomes" id="UP000813824"/>
    </source>
</evidence>
<gene>
    <name evidence="1" type="ORF">BXZ70DRAFT_935941</name>
</gene>
<sequence>MRQVLHRRVRRRIVVGPGPVVRPRPISLLAHPGVVVPHMVQSNPTCISIVRRVAFLVVPVWRMNSVLRRGRLHGRRIVGLVLRRTLSLTLLMAGSSRSARGQRPATLLPVAPTHRHAAPISPSTTLPTSATRFLIPIMCSIALLRPIVLRCDLRAITAHSL</sequence>
<proteinExistence type="predicted"/>
<dbReference type="Proteomes" id="UP000813824">
    <property type="component" value="Unassembled WGS sequence"/>
</dbReference>